<dbReference type="GO" id="GO:1990573">
    <property type="term" value="P:potassium ion import across plasma membrane"/>
    <property type="evidence" value="ECO:0007669"/>
    <property type="project" value="TreeGrafter"/>
</dbReference>
<dbReference type="InterPro" id="IPR023298">
    <property type="entry name" value="ATPase_P-typ_TM_dom_sf"/>
</dbReference>
<feature type="domain" description="Cation-transporting P-type ATPase N-terminal" evidence="12">
    <location>
        <begin position="7"/>
        <end position="80"/>
    </location>
</feature>
<keyword evidence="7" id="KW-0460">Magnesium</keyword>
<dbReference type="Pfam" id="PF13246">
    <property type="entry name" value="Cation_ATPase"/>
    <property type="match status" value="1"/>
</dbReference>
<feature type="transmembrane region" description="Helical" evidence="11">
    <location>
        <begin position="786"/>
        <end position="805"/>
    </location>
</feature>
<dbReference type="Proteomes" id="UP000176593">
    <property type="component" value="Unassembled WGS sequence"/>
</dbReference>
<dbReference type="InterPro" id="IPR023299">
    <property type="entry name" value="ATPase_P-typ_cyto_dom_N"/>
</dbReference>
<reference evidence="13 14" key="1">
    <citation type="journal article" date="2016" name="Nat. Commun.">
        <title>Thousands of microbial genomes shed light on interconnected biogeochemical processes in an aquifer system.</title>
        <authorList>
            <person name="Anantharaman K."/>
            <person name="Brown C.T."/>
            <person name="Hug L.A."/>
            <person name="Sharon I."/>
            <person name="Castelle C.J."/>
            <person name="Probst A.J."/>
            <person name="Thomas B.C."/>
            <person name="Singh A."/>
            <person name="Wilkins M.J."/>
            <person name="Karaoz U."/>
            <person name="Brodie E.L."/>
            <person name="Williams K.H."/>
            <person name="Hubbard S.S."/>
            <person name="Banfield J.F."/>
        </authorList>
    </citation>
    <scope>NUCLEOTIDE SEQUENCE [LARGE SCALE GENOMIC DNA]</scope>
</reference>
<evidence type="ECO:0000256" key="2">
    <source>
        <dbReference type="ARBA" id="ARBA00005675"/>
    </source>
</evidence>
<dbReference type="GO" id="GO:0036376">
    <property type="term" value="P:sodium ion export across plasma membrane"/>
    <property type="evidence" value="ECO:0007669"/>
    <property type="project" value="TreeGrafter"/>
</dbReference>
<evidence type="ECO:0000256" key="8">
    <source>
        <dbReference type="ARBA" id="ARBA00022967"/>
    </source>
</evidence>
<dbReference type="FunFam" id="2.70.150.10:FF:000160">
    <property type="entry name" value="Sarcoplasmic/endoplasmic reticulum calcium ATPase 1"/>
    <property type="match status" value="1"/>
</dbReference>
<dbReference type="Gene3D" id="3.40.1110.10">
    <property type="entry name" value="Calcium-transporting ATPase, cytoplasmic domain N"/>
    <property type="match status" value="1"/>
</dbReference>
<dbReference type="NCBIfam" id="TIGR01494">
    <property type="entry name" value="ATPase_P-type"/>
    <property type="match status" value="2"/>
</dbReference>
<dbReference type="SFLD" id="SFLDF00027">
    <property type="entry name" value="p-type_atpase"/>
    <property type="match status" value="1"/>
</dbReference>
<protein>
    <recommendedName>
        <fullName evidence="12">Cation-transporting P-type ATPase N-terminal domain-containing protein</fullName>
    </recommendedName>
</protein>
<feature type="transmembrane region" description="Helical" evidence="11">
    <location>
        <begin position="711"/>
        <end position="730"/>
    </location>
</feature>
<evidence type="ECO:0000256" key="10">
    <source>
        <dbReference type="ARBA" id="ARBA00023136"/>
    </source>
</evidence>
<dbReference type="InterPro" id="IPR018303">
    <property type="entry name" value="ATPase_P-typ_P_site"/>
</dbReference>
<dbReference type="InterPro" id="IPR004014">
    <property type="entry name" value="ATPase_P-typ_cation-transptr_N"/>
</dbReference>
<gene>
    <name evidence="13" type="ORF">A3I41_03855</name>
</gene>
<feature type="transmembrane region" description="Helical" evidence="11">
    <location>
        <begin position="678"/>
        <end position="699"/>
    </location>
</feature>
<evidence type="ECO:0000256" key="9">
    <source>
        <dbReference type="ARBA" id="ARBA00022989"/>
    </source>
</evidence>
<dbReference type="Pfam" id="PF08282">
    <property type="entry name" value="Hydrolase_3"/>
    <property type="match status" value="1"/>
</dbReference>
<dbReference type="PANTHER" id="PTHR43294:SF20">
    <property type="entry name" value="P-TYPE ATPASE"/>
    <property type="match status" value="1"/>
</dbReference>
<keyword evidence="8" id="KW-1278">Translocase</keyword>
<feature type="transmembrane region" description="Helical" evidence="11">
    <location>
        <begin position="50"/>
        <end position="75"/>
    </location>
</feature>
<dbReference type="Gene3D" id="2.70.150.10">
    <property type="entry name" value="Calcium-transporting ATPase, cytoplasmic transduction domain A"/>
    <property type="match status" value="1"/>
</dbReference>
<keyword evidence="4 11" id="KW-0812">Transmembrane</keyword>
<dbReference type="Gene3D" id="3.40.50.1000">
    <property type="entry name" value="HAD superfamily/HAD-like"/>
    <property type="match status" value="1"/>
</dbReference>
<sequence length="885" mass="97104">MSTHQPLWHTLPAAQILDELHSSRDGLSPSKVLSQRAKFGLNELPKEKPLAWWALLMHQFLSPFILILVVAILLSALLGDIVDTLVILAAVLLNTLIGFVQEYKANRALLSLQALVQPIAEVRRDDSVQVVKAHELVPGDVLLLRTGDKVIADARLLEVIDLQINEATLTGESMPILKQLKELPPGAIVSDRTNMVFAGTHVVAGHATAIVVATGVQTEFGKIAELLSQTEEGQTPLQKELAQFARRMALLVLGIIVVLFGVGLLVGKDVIEMFGLGVALAVAAIPEGLLVSVTIILALGMQRILKRRSLTRRLVAAETLGSVSVICSDKTGTITQGDMRVVSVFTLDETFSFESLPDVTEGPLKKLFDVVTLCNDAEVIEHPGGEIEIKGNSTDRALLLAAQSIGLGISAKRQMHERIGEIPFDSSRKFMVTRHAWDHETRLLLKGAPERILSFLSYVIVGKKMVHFTDHEKQLFEKQIQAMTAQGLRVVALAYRDTTKDERSVGEGDLHSFVFLGFLGLRDPIRKEAHAQILAAKKAGVKTVIVTGDHPETARMIGKEAGIITGEDGVVTGLQLDAWSDDELQKKIEHIHIFARVEPRHKIRIIQAFQAHDEVVAMTGDGVNDAPALKAADVGVALGSGTEVARQAADLVLLDNDLGTITAAIEEGRVIFDNIRKVTVYLVAGSFTELILIAASLLLGLPLPLLPAQILWINMVADSFPSVGLTLEPGEKDVMTLSPRSRKEPILGREMIKLIALIAVITNSVLFGIFLWLLHLGMEVSHVQTFLFAAVGMDTLFYVFAMKSLRRSLFRVNPFSNMWLTLSVLFGFFLMWLAVHVPFLQSLFETSALSLSEWGFIFMMGIMKLILIELGKEFLFYKRSLHKPV</sequence>
<dbReference type="GO" id="GO:0006883">
    <property type="term" value="P:intracellular sodium ion homeostasis"/>
    <property type="evidence" value="ECO:0007669"/>
    <property type="project" value="TreeGrafter"/>
</dbReference>
<comment type="similarity">
    <text evidence="2">Belongs to the cation transport ATPase (P-type) (TC 3.A.3) family. Type IIA subfamily.</text>
</comment>
<dbReference type="GO" id="GO:0005886">
    <property type="term" value="C:plasma membrane"/>
    <property type="evidence" value="ECO:0007669"/>
    <property type="project" value="TreeGrafter"/>
</dbReference>
<dbReference type="SFLD" id="SFLDS00003">
    <property type="entry name" value="Haloacid_Dehalogenase"/>
    <property type="match status" value="1"/>
</dbReference>
<dbReference type="Pfam" id="PF00689">
    <property type="entry name" value="Cation_ATPase_C"/>
    <property type="match status" value="1"/>
</dbReference>
<feature type="transmembrane region" description="Helical" evidence="11">
    <location>
        <begin position="851"/>
        <end position="870"/>
    </location>
</feature>
<evidence type="ECO:0000256" key="11">
    <source>
        <dbReference type="SAM" id="Phobius"/>
    </source>
</evidence>
<dbReference type="SFLD" id="SFLDG00002">
    <property type="entry name" value="C1.7:_P-type_atpase_like"/>
    <property type="match status" value="1"/>
</dbReference>
<keyword evidence="6" id="KW-0067">ATP-binding</keyword>
<accession>A0A1F7V996</accession>
<feature type="transmembrane region" description="Helical" evidence="11">
    <location>
        <begin position="273"/>
        <end position="299"/>
    </location>
</feature>
<dbReference type="SUPFAM" id="SSF81665">
    <property type="entry name" value="Calcium ATPase, transmembrane domain M"/>
    <property type="match status" value="1"/>
</dbReference>
<dbReference type="InterPro" id="IPR023214">
    <property type="entry name" value="HAD_sf"/>
</dbReference>
<dbReference type="GO" id="GO:0005391">
    <property type="term" value="F:P-type sodium:potassium-exchanging transporter activity"/>
    <property type="evidence" value="ECO:0007669"/>
    <property type="project" value="TreeGrafter"/>
</dbReference>
<dbReference type="PRINTS" id="PR00119">
    <property type="entry name" value="CATATPASE"/>
</dbReference>
<dbReference type="InterPro" id="IPR006068">
    <property type="entry name" value="ATPase_P-typ_cation-transptr_C"/>
</dbReference>
<feature type="transmembrane region" description="Helical" evidence="11">
    <location>
        <begin position="248"/>
        <end position="267"/>
    </location>
</feature>
<evidence type="ECO:0000256" key="3">
    <source>
        <dbReference type="ARBA" id="ARBA00022553"/>
    </source>
</evidence>
<dbReference type="InterPro" id="IPR050510">
    <property type="entry name" value="Cation_transp_ATPase_P-type"/>
</dbReference>
<organism evidence="13 14">
    <name type="scientific">Candidatus Uhrbacteria bacterium RIFCSPLOWO2_02_FULL_48_18</name>
    <dbReference type="NCBI Taxonomy" id="1802408"/>
    <lineage>
        <taxon>Bacteria</taxon>
        <taxon>Candidatus Uhriibacteriota</taxon>
    </lineage>
</organism>
<dbReference type="Pfam" id="PF00690">
    <property type="entry name" value="Cation_ATPase_N"/>
    <property type="match status" value="1"/>
</dbReference>
<dbReference type="SUPFAM" id="SSF81660">
    <property type="entry name" value="Metal cation-transporting ATPase, ATP-binding domain N"/>
    <property type="match status" value="1"/>
</dbReference>
<feature type="transmembrane region" description="Helical" evidence="11">
    <location>
        <begin position="751"/>
        <end position="774"/>
    </location>
</feature>
<evidence type="ECO:0000256" key="7">
    <source>
        <dbReference type="ARBA" id="ARBA00022842"/>
    </source>
</evidence>
<dbReference type="InterPro" id="IPR044492">
    <property type="entry name" value="P_typ_ATPase_HD_dom"/>
</dbReference>
<dbReference type="InterPro" id="IPR008250">
    <property type="entry name" value="ATPase_P-typ_transduc_dom_A_sf"/>
</dbReference>
<evidence type="ECO:0000256" key="5">
    <source>
        <dbReference type="ARBA" id="ARBA00022741"/>
    </source>
</evidence>
<evidence type="ECO:0000313" key="14">
    <source>
        <dbReference type="Proteomes" id="UP000176593"/>
    </source>
</evidence>
<dbReference type="GO" id="GO:0016887">
    <property type="term" value="F:ATP hydrolysis activity"/>
    <property type="evidence" value="ECO:0007669"/>
    <property type="project" value="InterPro"/>
</dbReference>
<dbReference type="AlphaFoldDB" id="A0A1F7V996"/>
<dbReference type="EMBL" id="MGEQ01000003">
    <property type="protein sequence ID" value="OGL87053.1"/>
    <property type="molecule type" value="Genomic_DNA"/>
</dbReference>
<dbReference type="InterPro" id="IPR059000">
    <property type="entry name" value="ATPase_P-type_domA"/>
</dbReference>
<dbReference type="GO" id="GO:0012505">
    <property type="term" value="C:endomembrane system"/>
    <property type="evidence" value="ECO:0007669"/>
    <property type="project" value="UniProtKB-SubCell"/>
</dbReference>
<dbReference type="GO" id="GO:1902600">
    <property type="term" value="P:proton transmembrane transport"/>
    <property type="evidence" value="ECO:0007669"/>
    <property type="project" value="TreeGrafter"/>
</dbReference>
<proteinExistence type="inferred from homology"/>
<dbReference type="GO" id="GO:0005524">
    <property type="term" value="F:ATP binding"/>
    <property type="evidence" value="ECO:0007669"/>
    <property type="project" value="UniProtKB-KW"/>
</dbReference>
<dbReference type="SUPFAM" id="SSF81653">
    <property type="entry name" value="Calcium ATPase, transduction domain A"/>
    <property type="match status" value="1"/>
</dbReference>
<keyword evidence="3" id="KW-0597">Phosphoprotein</keyword>
<evidence type="ECO:0000256" key="1">
    <source>
        <dbReference type="ARBA" id="ARBA00004127"/>
    </source>
</evidence>
<dbReference type="SMART" id="SM00831">
    <property type="entry name" value="Cation_ATPase_N"/>
    <property type="match status" value="1"/>
</dbReference>
<dbReference type="Gene3D" id="1.20.1110.10">
    <property type="entry name" value="Calcium-transporting ATPase, transmembrane domain"/>
    <property type="match status" value="1"/>
</dbReference>
<comment type="subcellular location">
    <subcellularLocation>
        <location evidence="1">Endomembrane system</location>
        <topology evidence="1">Multi-pass membrane protein</topology>
    </subcellularLocation>
</comment>
<dbReference type="InterPro" id="IPR001757">
    <property type="entry name" value="P_typ_ATPase"/>
</dbReference>
<keyword evidence="10 11" id="KW-0472">Membrane</keyword>
<dbReference type="GO" id="GO:0030007">
    <property type="term" value="P:intracellular potassium ion homeostasis"/>
    <property type="evidence" value="ECO:0007669"/>
    <property type="project" value="TreeGrafter"/>
</dbReference>
<evidence type="ECO:0000259" key="12">
    <source>
        <dbReference type="SMART" id="SM00831"/>
    </source>
</evidence>
<evidence type="ECO:0000256" key="6">
    <source>
        <dbReference type="ARBA" id="ARBA00022840"/>
    </source>
</evidence>
<dbReference type="PANTHER" id="PTHR43294">
    <property type="entry name" value="SODIUM/POTASSIUM-TRANSPORTING ATPASE SUBUNIT ALPHA"/>
    <property type="match status" value="1"/>
</dbReference>
<feature type="transmembrane region" description="Helical" evidence="11">
    <location>
        <begin position="81"/>
        <end position="100"/>
    </location>
</feature>
<dbReference type="PROSITE" id="PS00154">
    <property type="entry name" value="ATPASE_E1_E2"/>
    <property type="match status" value="1"/>
</dbReference>
<dbReference type="Pfam" id="PF00122">
    <property type="entry name" value="E1-E2_ATPase"/>
    <property type="match status" value="1"/>
</dbReference>
<comment type="caution">
    <text evidence="13">The sequence shown here is derived from an EMBL/GenBank/DDBJ whole genome shotgun (WGS) entry which is preliminary data.</text>
</comment>
<name>A0A1F7V996_9BACT</name>
<evidence type="ECO:0000313" key="13">
    <source>
        <dbReference type="EMBL" id="OGL87053.1"/>
    </source>
</evidence>
<dbReference type="SUPFAM" id="SSF56784">
    <property type="entry name" value="HAD-like"/>
    <property type="match status" value="1"/>
</dbReference>
<dbReference type="InterPro" id="IPR036412">
    <property type="entry name" value="HAD-like_sf"/>
</dbReference>
<evidence type="ECO:0000256" key="4">
    <source>
        <dbReference type="ARBA" id="ARBA00022692"/>
    </source>
</evidence>
<keyword evidence="5" id="KW-0547">Nucleotide-binding</keyword>
<feature type="transmembrane region" description="Helical" evidence="11">
    <location>
        <begin position="817"/>
        <end position="839"/>
    </location>
</feature>
<dbReference type="PRINTS" id="PR00120">
    <property type="entry name" value="HATPASE"/>
</dbReference>
<keyword evidence="9 11" id="KW-1133">Transmembrane helix</keyword>